<sequence>MDSELSDNSPLASSQPDQENIYTLQQTHSSLNIKPRSKELTFLEAALLRLIKRNSSIRPFHPFASEEAVSSIMLTGDLIVTPPSSSFWSG</sequence>
<accession>A0A8J2PHI5</accession>
<dbReference type="EMBL" id="CAJVCH010343972">
    <property type="protein sequence ID" value="CAG7815425.1"/>
    <property type="molecule type" value="Genomic_DNA"/>
</dbReference>
<dbReference type="Proteomes" id="UP000708208">
    <property type="component" value="Unassembled WGS sequence"/>
</dbReference>
<proteinExistence type="predicted"/>
<gene>
    <name evidence="1" type="ORF">AFUS01_LOCUS26107</name>
</gene>
<comment type="caution">
    <text evidence="1">The sequence shown here is derived from an EMBL/GenBank/DDBJ whole genome shotgun (WGS) entry which is preliminary data.</text>
</comment>
<keyword evidence="2" id="KW-1185">Reference proteome</keyword>
<evidence type="ECO:0000313" key="2">
    <source>
        <dbReference type="Proteomes" id="UP000708208"/>
    </source>
</evidence>
<reference evidence="1" key="1">
    <citation type="submission" date="2021-06" db="EMBL/GenBank/DDBJ databases">
        <authorList>
            <person name="Hodson N. C."/>
            <person name="Mongue J. A."/>
            <person name="Jaron S. K."/>
        </authorList>
    </citation>
    <scope>NUCLEOTIDE SEQUENCE</scope>
</reference>
<name>A0A8J2PHI5_9HEXA</name>
<protein>
    <submittedName>
        <fullName evidence="1">Uncharacterized protein</fullName>
    </submittedName>
</protein>
<organism evidence="1 2">
    <name type="scientific">Allacma fusca</name>
    <dbReference type="NCBI Taxonomy" id="39272"/>
    <lineage>
        <taxon>Eukaryota</taxon>
        <taxon>Metazoa</taxon>
        <taxon>Ecdysozoa</taxon>
        <taxon>Arthropoda</taxon>
        <taxon>Hexapoda</taxon>
        <taxon>Collembola</taxon>
        <taxon>Symphypleona</taxon>
        <taxon>Sminthuridae</taxon>
        <taxon>Allacma</taxon>
    </lineage>
</organism>
<evidence type="ECO:0000313" key="1">
    <source>
        <dbReference type="EMBL" id="CAG7815425.1"/>
    </source>
</evidence>
<dbReference type="AlphaFoldDB" id="A0A8J2PHI5"/>